<evidence type="ECO:0000256" key="2">
    <source>
        <dbReference type="ARBA" id="ARBA00023125"/>
    </source>
</evidence>
<dbReference type="Pfam" id="PF01022">
    <property type="entry name" value="HTH_5"/>
    <property type="match status" value="1"/>
</dbReference>
<dbReference type="EMBL" id="BMYW01000003">
    <property type="protein sequence ID" value="GGX86684.1"/>
    <property type="molecule type" value="Genomic_DNA"/>
</dbReference>
<dbReference type="InterPro" id="IPR001845">
    <property type="entry name" value="HTH_ArsR_DNA-bd_dom"/>
</dbReference>
<dbReference type="InterPro" id="IPR036390">
    <property type="entry name" value="WH_DNA-bd_sf"/>
</dbReference>
<keyword evidence="1" id="KW-0805">Transcription regulation</keyword>
<dbReference type="SMART" id="SM00418">
    <property type="entry name" value="HTH_ARSR"/>
    <property type="match status" value="1"/>
</dbReference>
<comment type="caution">
    <text evidence="5">The sequence shown here is derived from an EMBL/GenBank/DDBJ whole genome shotgun (WGS) entry which is preliminary data.</text>
</comment>
<reference evidence="6" key="1">
    <citation type="journal article" date="2019" name="Int. J. Syst. Evol. Microbiol.">
        <title>The Global Catalogue of Microorganisms (GCM) 10K type strain sequencing project: providing services to taxonomists for standard genome sequencing and annotation.</title>
        <authorList>
            <consortium name="The Broad Institute Genomics Platform"/>
            <consortium name="The Broad Institute Genome Sequencing Center for Infectious Disease"/>
            <person name="Wu L."/>
            <person name="Ma J."/>
        </authorList>
    </citation>
    <scope>NUCLEOTIDE SEQUENCE [LARGE SCALE GENOMIC DNA]</scope>
    <source>
        <strain evidence="6">KCTC 32041</strain>
    </source>
</reference>
<dbReference type="InterPro" id="IPR011991">
    <property type="entry name" value="ArsR-like_HTH"/>
</dbReference>
<dbReference type="InterPro" id="IPR051081">
    <property type="entry name" value="HTH_MetalResp_TranReg"/>
</dbReference>
<evidence type="ECO:0000259" key="4">
    <source>
        <dbReference type="PROSITE" id="PS50987"/>
    </source>
</evidence>
<dbReference type="PANTHER" id="PTHR33154:SF12">
    <property type="entry name" value="TRANSCRIPTIONAL REGULATORY PROTEIN"/>
    <property type="match status" value="1"/>
</dbReference>
<feature type="domain" description="HTH arsR-type" evidence="4">
    <location>
        <begin position="7"/>
        <end position="103"/>
    </location>
</feature>
<dbReference type="SUPFAM" id="SSF46785">
    <property type="entry name" value="Winged helix' DNA-binding domain"/>
    <property type="match status" value="1"/>
</dbReference>
<organism evidence="5 6">
    <name type="scientific">Vogesella alkaliphila</name>
    <dbReference type="NCBI Taxonomy" id="1193621"/>
    <lineage>
        <taxon>Bacteria</taxon>
        <taxon>Pseudomonadati</taxon>
        <taxon>Pseudomonadota</taxon>
        <taxon>Betaproteobacteria</taxon>
        <taxon>Neisseriales</taxon>
        <taxon>Chromobacteriaceae</taxon>
        <taxon>Vogesella</taxon>
    </lineage>
</organism>
<evidence type="ECO:0000313" key="5">
    <source>
        <dbReference type="EMBL" id="GGX86684.1"/>
    </source>
</evidence>
<protein>
    <submittedName>
        <fullName evidence="5">Transcriptional regulator</fullName>
    </submittedName>
</protein>
<sequence length="120" mass="13400">MPDDQGHPELGEIELGKVLTALADPTRRRVIKALLEDEEGAERHCTSFGLQLSKATRSHHFRVLREAGLIRQVDRGNSRMAQLRRSDIEQCFPGLLGLIQQEKELAVPRAEEEASSTTSV</sequence>
<evidence type="ECO:0000256" key="1">
    <source>
        <dbReference type="ARBA" id="ARBA00023015"/>
    </source>
</evidence>
<accession>A0ABQ2YLD4</accession>
<dbReference type="PROSITE" id="PS50987">
    <property type="entry name" value="HTH_ARSR_2"/>
    <property type="match status" value="1"/>
</dbReference>
<dbReference type="Proteomes" id="UP000600877">
    <property type="component" value="Unassembled WGS sequence"/>
</dbReference>
<name>A0ABQ2YLD4_9NEIS</name>
<dbReference type="PRINTS" id="PR00778">
    <property type="entry name" value="HTHARSR"/>
</dbReference>
<dbReference type="InterPro" id="IPR036388">
    <property type="entry name" value="WH-like_DNA-bd_sf"/>
</dbReference>
<keyword evidence="2" id="KW-0238">DNA-binding</keyword>
<keyword evidence="3" id="KW-0804">Transcription</keyword>
<keyword evidence="6" id="KW-1185">Reference proteome</keyword>
<dbReference type="Gene3D" id="1.10.10.10">
    <property type="entry name" value="Winged helix-like DNA-binding domain superfamily/Winged helix DNA-binding domain"/>
    <property type="match status" value="1"/>
</dbReference>
<dbReference type="PANTHER" id="PTHR33154">
    <property type="entry name" value="TRANSCRIPTIONAL REGULATOR, ARSR FAMILY"/>
    <property type="match status" value="1"/>
</dbReference>
<dbReference type="RefSeq" id="WP_189373344.1">
    <property type="nucleotide sequence ID" value="NZ_BMYW01000003.1"/>
</dbReference>
<gene>
    <name evidence="5" type="ORF">GCM10011290_13240</name>
</gene>
<evidence type="ECO:0000256" key="3">
    <source>
        <dbReference type="ARBA" id="ARBA00023163"/>
    </source>
</evidence>
<dbReference type="CDD" id="cd00090">
    <property type="entry name" value="HTH_ARSR"/>
    <property type="match status" value="1"/>
</dbReference>
<evidence type="ECO:0000313" key="6">
    <source>
        <dbReference type="Proteomes" id="UP000600877"/>
    </source>
</evidence>
<proteinExistence type="predicted"/>